<keyword evidence="2" id="KW-0378">Hydrolase</keyword>
<protein>
    <submittedName>
        <fullName evidence="2">Phosphohydrolase</fullName>
    </submittedName>
</protein>
<dbReference type="AlphaFoldDB" id="A0A5C7J7I1"/>
<dbReference type="PANTHER" id="PTHR38659:SF1">
    <property type="entry name" value="METAL DEPENDENT PHOSPHOHYDROLASE"/>
    <property type="match status" value="1"/>
</dbReference>
<dbReference type="EMBL" id="SSDS01000072">
    <property type="protein sequence ID" value="TXG76486.1"/>
    <property type="molecule type" value="Genomic_DNA"/>
</dbReference>
<evidence type="ECO:0000259" key="1">
    <source>
        <dbReference type="Pfam" id="PF01966"/>
    </source>
</evidence>
<dbReference type="Pfam" id="PF01966">
    <property type="entry name" value="HD"/>
    <property type="match status" value="1"/>
</dbReference>
<gene>
    <name evidence="2" type="ORF">E6Q11_04475</name>
</gene>
<name>A0A5C7J7I1_9BACT</name>
<proteinExistence type="predicted"/>
<dbReference type="PANTHER" id="PTHR38659">
    <property type="entry name" value="METAL-DEPENDENT PHOSPHOHYDROLASE"/>
    <property type="match status" value="1"/>
</dbReference>
<evidence type="ECO:0000313" key="2">
    <source>
        <dbReference type="EMBL" id="TXG76486.1"/>
    </source>
</evidence>
<dbReference type="Proteomes" id="UP000321026">
    <property type="component" value="Unassembled WGS sequence"/>
</dbReference>
<dbReference type="GO" id="GO:0016787">
    <property type="term" value="F:hydrolase activity"/>
    <property type="evidence" value="ECO:0007669"/>
    <property type="project" value="UniProtKB-KW"/>
</dbReference>
<feature type="domain" description="HD" evidence="1">
    <location>
        <begin position="20"/>
        <end position="113"/>
    </location>
</feature>
<organism evidence="2 3">
    <name type="scientific">Candidatus Dojkabacteria bacterium</name>
    <dbReference type="NCBI Taxonomy" id="2099670"/>
    <lineage>
        <taxon>Bacteria</taxon>
        <taxon>Candidatus Dojkabacteria</taxon>
    </lineage>
</organism>
<evidence type="ECO:0000313" key="3">
    <source>
        <dbReference type="Proteomes" id="UP000321026"/>
    </source>
</evidence>
<dbReference type="Gene3D" id="1.10.3210.10">
    <property type="entry name" value="Hypothetical protein af1432"/>
    <property type="match status" value="1"/>
</dbReference>
<comment type="caution">
    <text evidence="2">The sequence shown here is derived from an EMBL/GenBank/DDBJ whole genome shotgun (WGS) entry which is preliminary data.</text>
</comment>
<dbReference type="InterPro" id="IPR006674">
    <property type="entry name" value="HD_domain"/>
</dbReference>
<accession>A0A5C7J7I1</accession>
<dbReference type="SUPFAM" id="SSF109604">
    <property type="entry name" value="HD-domain/PDEase-like"/>
    <property type="match status" value="1"/>
</dbReference>
<sequence>MLRADAFEELNQYIKNPNLIKHSLACEAIMKALCLHFNPSADEVTINKWGTTGLLHDLDYELTKDTPEKHALVTQEKVGDKLDQDVMYAIKAHNYNYNKVEPHTLMDWSIYCCDELSGLIIAATLIHPDRKLASVDVNFIMNRFNDPGFAKGANRDQIKMCTTKLNIPLGDFIEISLKAMQSISTELNL</sequence>
<reference evidence="2 3" key="1">
    <citation type="submission" date="2018-09" db="EMBL/GenBank/DDBJ databases">
        <title>Metagenome Assembled Genomes from an Advanced Water Purification Facility.</title>
        <authorList>
            <person name="Stamps B.W."/>
            <person name="Spear J.R."/>
        </authorList>
    </citation>
    <scope>NUCLEOTIDE SEQUENCE [LARGE SCALE GENOMIC DNA]</scope>
    <source>
        <strain evidence="2">Bin_63_2</strain>
    </source>
</reference>